<dbReference type="InterPro" id="IPR018062">
    <property type="entry name" value="HTH_AraC-typ_CS"/>
</dbReference>
<gene>
    <name evidence="6" type="ORF">C4E15_21205</name>
</gene>
<dbReference type="Gene3D" id="1.10.10.60">
    <property type="entry name" value="Homeodomain-like"/>
    <property type="match status" value="1"/>
</dbReference>
<dbReference type="InterPro" id="IPR014710">
    <property type="entry name" value="RmlC-like_jellyroll"/>
</dbReference>
<dbReference type="SMART" id="SM00342">
    <property type="entry name" value="HTH_ARAC"/>
    <property type="match status" value="1"/>
</dbReference>
<accession>A0A2S5GMU8</accession>
<evidence type="ECO:0000259" key="5">
    <source>
        <dbReference type="PROSITE" id="PS01124"/>
    </source>
</evidence>
<dbReference type="PRINTS" id="PR00032">
    <property type="entry name" value="HTHARAC"/>
</dbReference>
<evidence type="ECO:0000256" key="1">
    <source>
        <dbReference type="ARBA" id="ARBA00023015"/>
    </source>
</evidence>
<dbReference type="Proteomes" id="UP000239990">
    <property type="component" value="Unassembled WGS sequence"/>
</dbReference>
<dbReference type="InterPro" id="IPR037923">
    <property type="entry name" value="HTH-like"/>
</dbReference>
<evidence type="ECO:0000313" key="7">
    <source>
        <dbReference type="Proteomes" id="UP000239990"/>
    </source>
</evidence>
<evidence type="ECO:0000256" key="2">
    <source>
        <dbReference type="ARBA" id="ARBA00023125"/>
    </source>
</evidence>
<evidence type="ECO:0000256" key="3">
    <source>
        <dbReference type="ARBA" id="ARBA00023159"/>
    </source>
</evidence>
<dbReference type="PANTHER" id="PTHR46796:SF11">
    <property type="entry name" value="TRANSCRIPTIONAL REGULATOR-RELATED"/>
    <property type="match status" value="1"/>
</dbReference>
<dbReference type="PANTHER" id="PTHR46796">
    <property type="entry name" value="HTH-TYPE TRANSCRIPTIONAL ACTIVATOR RHAS-RELATED"/>
    <property type="match status" value="1"/>
</dbReference>
<organism evidence="6 7">
    <name type="scientific">Achromobacter spanius</name>
    <dbReference type="NCBI Taxonomy" id="217203"/>
    <lineage>
        <taxon>Bacteria</taxon>
        <taxon>Pseudomonadati</taxon>
        <taxon>Pseudomonadota</taxon>
        <taxon>Betaproteobacteria</taxon>
        <taxon>Burkholderiales</taxon>
        <taxon>Alcaligenaceae</taxon>
        <taxon>Achromobacter</taxon>
    </lineage>
</organism>
<dbReference type="InterPro" id="IPR020449">
    <property type="entry name" value="Tscrpt_reg_AraC-type_HTH"/>
</dbReference>
<name>A0A2S5GMU8_9BURK</name>
<dbReference type="Pfam" id="PF12833">
    <property type="entry name" value="HTH_18"/>
    <property type="match status" value="1"/>
</dbReference>
<dbReference type="PROSITE" id="PS01124">
    <property type="entry name" value="HTH_ARAC_FAMILY_2"/>
    <property type="match status" value="1"/>
</dbReference>
<dbReference type="OrthoDB" id="3631840at2"/>
<dbReference type="GO" id="GO:0043565">
    <property type="term" value="F:sequence-specific DNA binding"/>
    <property type="evidence" value="ECO:0007669"/>
    <property type="project" value="InterPro"/>
</dbReference>
<evidence type="ECO:0000313" key="6">
    <source>
        <dbReference type="EMBL" id="PPA74264.1"/>
    </source>
</evidence>
<dbReference type="InterPro" id="IPR009057">
    <property type="entry name" value="Homeodomain-like_sf"/>
</dbReference>
<dbReference type="SUPFAM" id="SSF46689">
    <property type="entry name" value="Homeodomain-like"/>
    <property type="match status" value="2"/>
</dbReference>
<dbReference type="Gene3D" id="2.60.120.10">
    <property type="entry name" value="Jelly Rolls"/>
    <property type="match status" value="1"/>
</dbReference>
<dbReference type="InterPro" id="IPR003313">
    <property type="entry name" value="AraC-bd"/>
</dbReference>
<proteinExistence type="predicted"/>
<dbReference type="SUPFAM" id="SSF51215">
    <property type="entry name" value="Regulatory protein AraC"/>
    <property type="match status" value="1"/>
</dbReference>
<dbReference type="InterPro" id="IPR050204">
    <property type="entry name" value="AraC_XylS_family_regulators"/>
</dbReference>
<dbReference type="Pfam" id="PF02311">
    <property type="entry name" value="AraC_binding"/>
    <property type="match status" value="1"/>
</dbReference>
<keyword evidence="1" id="KW-0805">Transcription regulation</keyword>
<dbReference type="RefSeq" id="WP_104144816.1">
    <property type="nucleotide sequence ID" value="NZ_PREU01000010.1"/>
</dbReference>
<evidence type="ECO:0000256" key="4">
    <source>
        <dbReference type="ARBA" id="ARBA00023163"/>
    </source>
</evidence>
<dbReference type="InterPro" id="IPR018060">
    <property type="entry name" value="HTH_AraC"/>
</dbReference>
<keyword evidence="3" id="KW-0010">Activator</keyword>
<feature type="domain" description="HTH araC/xylS-type" evidence="5">
    <location>
        <begin position="180"/>
        <end position="278"/>
    </location>
</feature>
<dbReference type="GO" id="GO:0003700">
    <property type="term" value="F:DNA-binding transcription factor activity"/>
    <property type="evidence" value="ECO:0007669"/>
    <property type="project" value="InterPro"/>
</dbReference>
<sequence length="279" mass="30519">MSATLKDDVRYLPVRGTPGLVLGQARLCQFEFDRHYHEDYHIGLVTQGVQRQRFRGQSILLGPGGIALMPPGEIHDGSGAGDHGAAYVLKTFRISAALMRTCIEDVSAAAAQERFFGTLVQDADLARRFMALHNAWMAGAADEPLARQAQSLTVMADLFVRTRTVKPQVVKGGLSAAHQRAVRDYCVAHLADKISLDDLARLCGLSRFQFLRRFTHSTGLTPHAWLIRLRLERACAALAGARVSVAEVAADVGFYDQSHFNRAFRAAYGAPPSAYQPTA</sequence>
<keyword evidence="2" id="KW-0238">DNA-binding</keyword>
<dbReference type="EMBL" id="PREU01000010">
    <property type="protein sequence ID" value="PPA74264.1"/>
    <property type="molecule type" value="Genomic_DNA"/>
</dbReference>
<keyword evidence="4" id="KW-0804">Transcription</keyword>
<protein>
    <submittedName>
        <fullName evidence="6">AraC family transcriptional regulator</fullName>
    </submittedName>
</protein>
<dbReference type="AlphaFoldDB" id="A0A2S5GMU8"/>
<reference evidence="6 7" key="1">
    <citation type="submission" date="2018-02" db="EMBL/GenBank/DDBJ databases">
        <title>Draft Genome of Achromobacter spanius stain 6.</title>
        <authorList>
            <person name="Gunasekera T.S."/>
            <person name="Radwan O."/>
            <person name="Ruiz O.N."/>
        </authorList>
    </citation>
    <scope>NUCLEOTIDE SEQUENCE [LARGE SCALE GENOMIC DNA]</scope>
    <source>
        <strain evidence="6 7">6</strain>
    </source>
</reference>
<comment type="caution">
    <text evidence="6">The sequence shown here is derived from an EMBL/GenBank/DDBJ whole genome shotgun (WGS) entry which is preliminary data.</text>
</comment>
<dbReference type="PROSITE" id="PS00041">
    <property type="entry name" value="HTH_ARAC_FAMILY_1"/>
    <property type="match status" value="1"/>
</dbReference>